<evidence type="ECO:0000256" key="2">
    <source>
        <dbReference type="ARBA" id="ARBA00012452"/>
    </source>
</evidence>
<proteinExistence type="inferred from homology"/>
<protein>
    <recommendedName>
        <fullName evidence="2">glutathione transferase</fullName>
        <ecNumber evidence="2">2.5.1.18</ecNumber>
    </recommendedName>
</protein>
<dbReference type="OrthoDB" id="249703at2759"/>
<dbReference type="InterPro" id="IPR036249">
    <property type="entry name" value="Thioredoxin-like_sf"/>
</dbReference>
<evidence type="ECO:0000313" key="5">
    <source>
        <dbReference type="EMBL" id="KAF4462845.1"/>
    </source>
</evidence>
<dbReference type="GO" id="GO:0043295">
    <property type="term" value="F:glutathione binding"/>
    <property type="evidence" value="ECO:0007669"/>
    <property type="project" value="TreeGrafter"/>
</dbReference>
<dbReference type="FunFam" id="3.40.30.10:FF:000039">
    <property type="entry name" value="Glutathione S-transferase domain"/>
    <property type="match status" value="1"/>
</dbReference>
<gene>
    <name evidence="5" type="ORF">FALBO_10330</name>
</gene>
<name>A0A8H4L776_9HYPO</name>
<dbReference type="InterPro" id="IPR040079">
    <property type="entry name" value="Glutathione_S-Trfase"/>
</dbReference>
<evidence type="ECO:0000259" key="4">
    <source>
        <dbReference type="PROSITE" id="PS50404"/>
    </source>
</evidence>
<dbReference type="SFLD" id="SFLDG00358">
    <property type="entry name" value="Main_(cytGST)"/>
    <property type="match status" value="1"/>
</dbReference>
<dbReference type="PROSITE" id="PS50404">
    <property type="entry name" value="GST_NTER"/>
    <property type="match status" value="1"/>
</dbReference>
<dbReference type="PANTHER" id="PTHR43900">
    <property type="entry name" value="GLUTATHIONE S-TRANSFERASE RHO"/>
    <property type="match status" value="1"/>
</dbReference>
<dbReference type="AlphaFoldDB" id="A0A8H4L776"/>
<dbReference type="GO" id="GO:0004364">
    <property type="term" value="F:glutathione transferase activity"/>
    <property type="evidence" value="ECO:0007669"/>
    <property type="project" value="UniProtKB-EC"/>
</dbReference>
<dbReference type="GO" id="GO:0005737">
    <property type="term" value="C:cytoplasm"/>
    <property type="evidence" value="ECO:0007669"/>
    <property type="project" value="TreeGrafter"/>
</dbReference>
<dbReference type="SUPFAM" id="SSF52833">
    <property type="entry name" value="Thioredoxin-like"/>
    <property type="match status" value="1"/>
</dbReference>
<keyword evidence="6" id="KW-1185">Reference proteome</keyword>
<dbReference type="Pfam" id="PF02798">
    <property type="entry name" value="GST_N"/>
    <property type="match status" value="1"/>
</dbReference>
<dbReference type="InterPro" id="IPR036282">
    <property type="entry name" value="Glutathione-S-Trfase_C_sf"/>
</dbReference>
<dbReference type="SFLD" id="SFLDS00019">
    <property type="entry name" value="Glutathione_Transferase_(cytos"/>
    <property type="match status" value="1"/>
</dbReference>
<evidence type="ECO:0000256" key="3">
    <source>
        <dbReference type="ARBA" id="ARBA00022679"/>
    </source>
</evidence>
<reference evidence="5 6" key="1">
    <citation type="submission" date="2020-01" db="EMBL/GenBank/DDBJ databases">
        <title>Identification and distribution of gene clusters putatively required for synthesis of sphingolipid metabolism inhibitors in phylogenetically diverse species of the filamentous fungus Fusarium.</title>
        <authorList>
            <person name="Kim H.-S."/>
            <person name="Busman M."/>
            <person name="Brown D.W."/>
            <person name="Divon H."/>
            <person name="Uhlig S."/>
            <person name="Proctor R.H."/>
        </authorList>
    </citation>
    <scope>NUCLEOTIDE SEQUENCE [LARGE SCALE GENOMIC DNA]</scope>
    <source>
        <strain evidence="5 6">NRRL 20459</strain>
    </source>
</reference>
<comment type="similarity">
    <text evidence="1">Belongs to the GST superfamily.</text>
</comment>
<evidence type="ECO:0000256" key="1">
    <source>
        <dbReference type="ARBA" id="ARBA00007409"/>
    </source>
</evidence>
<dbReference type="Gene3D" id="3.40.30.10">
    <property type="entry name" value="Glutaredoxin"/>
    <property type="match status" value="1"/>
</dbReference>
<dbReference type="GO" id="GO:0006749">
    <property type="term" value="P:glutathione metabolic process"/>
    <property type="evidence" value="ECO:0007669"/>
    <property type="project" value="TreeGrafter"/>
</dbReference>
<feature type="domain" description="GST N-terminal" evidence="4">
    <location>
        <begin position="1"/>
        <end position="84"/>
    </location>
</feature>
<dbReference type="Gene3D" id="1.20.1050.10">
    <property type="match status" value="1"/>
</dbReference>
<dbReference type="Proteomes" id="UP000554235">
    <property type="component" value="Unassembled WGS sequence"/>
</dbReference>
<organism evidence="5 6">
    <name type="scientific">Fusarium albosuccineum</name>
    <dbReference type="NCBI Taxonomy" id="1237068"/>
    <lineage>
        <taxon>Eukaryota</taxon>
        <taxon>Fungi</taxon>
        <taxon>Dikarya</taxon>
        <taxon>Ascomycota</taxon>
        <taxon>Pezizomycotina</taxon>
        <taxon>Sordariomycetes</taxon>
        <taxon>Hypocreomycetidae</taxon>
        <taxon>Hypocreales</taxon>
        <taxon>Nectriaceae</taxon>
        <taxon>Fusarium</taxon>
        <taxon>Fusarium decemcellulare species complex</taxon>
    </lineage>
</organism>
<dbReference type="PANTHER" id="PTHR43900:SF3">
    <property type="entry name" value="GLUTATHIONE S-TRANSFERASE RHO"/>
    <property type="match status" value="1"/>
</dbReference>
<sequence length="175" mass="19949">MTLTLYGSLQSTCTKRVLLVLRELGVTDYRLSNIDMQKGEHQEPNYVQDFHPVGRIPVLDDDGTRLFESRAICQYLVTKYGSGGALDKETQTLPELATYEQAASVEYSYFDPSMKSLAYENIFKKFMGHGDPDTAAVEKLKALLIKTLQHYETILSNREYLASNVSDLRLLRWEP</sequence>
<comment type="caution">
    <text evidence="5">The sequence shown here is derived from an EMBL/GenBank/DDBJ whole genome shotgun (WGS) entry which is preliminary data.</text>
</comment>
<accession>A0A8H4L776</accession>
<dbReference type="EMBL" id="JAADYS010001468">
    <property type="protein sequence ID" value="KAF4462845.1"/>
    <property type="molecule type" value="Genomic_DNA"/>
</dbReference>
<dbReference type="SUPFAM" id="SSF47616">
    <property type="entry name" value="GST C-terminal domain-like"/>
    <property type="match status" value="1"/>
</dbReference>
<dbReference type="InterPro" id="IPR004045">
    <property type="entry name" value="Glutathione_S-Trfase_N"/>
</dbReference>
<evidence type="ECO:0000313" key="6">
    <source>
        <dbReference type="Proteomes" id="UP000554235"/>
    </source>
</evidence>
<dbReference type="EC" id="2.5.1.18" evidence="2"/>
<keyword evidence="3 5" id="KW-0808">Transferase</keyword>